<proteinExistence type="predicted"/>
<name>A0A6J5T9Y6_9CAUD</name>
<dbReference type="SUPFAM" id="SSF51197">
    <property type="entry name" value="Clavaminate synthase-like"/>
    <property type="match status" value="1"/>
</dbReference>
<gene>
    <name evidence="1" type="ORF">UFOVP71_141</name>
</gene>
<organism evidence="1">
    <name type="scientific">uncultured Caudovirales phage</name>
    <dbReference type="NCBI Taxonomy" id="2100421"/>
    <lineage>
        <taxon>Viruses</taxon>
        <taxon>Duplodnaviria</taxon>
        <taxon>Heunggongvirae</taxon>
        <taxon>Uroviricota</taxon>
        <taxon>Caudoviricetes</taxon>
        <taxon>Peduoviridae</taxon>
        <taxon>Maltschvirus</taxon>
        <taxon>Maltschvirus maltsch</taxon>
    </lineage>
</organism>
<protein>
    <submittedName>
        <fullName evidence="1">Uncharacterized protein</fullName>
    </submittedName>
</protein>
<dbReference type="EMBL" id="LR797824">
    <property type="protein sequence ID" value="CAB4241603.1"/>
    <property type="molecule type" value="Genomic_DNA"/>
</dbReference>
<accession>A0A6J5T9Y6</accession>
<reference evidence="1" key="1">
    <citation type="submission" date="2020-05" db="EMBL/GenBank/DDBJ databases">
        <authorList>
            <person name="Chiriac C."/>
            <person name="Salcher M."/>
            <person name="Ghai R."/>
            <person name="Kavagutti S V."/>
        </authorList>
    </citation>
    <scope>NUCLEOTIDE SEQUENCE</scope>
</reference>
<sequence length="203" mass="23322">MYTIIEDCSPYYIKFKATEHSAVVDICRSIVASSEYNKEFISQPLLQTDINALVKQIPLFSKLQLNEQRVNLFVSQAGIYRPPHKDGADMKFGVNFMIEVADDKCLTNWYSDELKSRPDYFEGLDNNGIQTRPLRELRNYKYKEVTPVKSMIANAGECVLFNVGMFHDWDNTQSSNRRVVLTLRPAPGSDMSFEQAKQLLFSL</sequence>
<evidence type="ECO:0000313" key="1">
    <source>
        <dbReference type="EMBL" id="CAB4241603.1"/>
    </source>
</evidence>